<dbReference type="Gene3D" id="3.40.1580.10">
    <property type="entry name" value="SMI1/KNR4-like"/>
    <property type="match status" value="1"/>
</dbReference>
<keyword evidence="2" id="KW-1185">Reference proteome</keyword>
<dbReference type="EMBL" id="BPEY01000135">
    <property type="protein sequence ID" value="GIU51863.1"/>
    <property type="molecule type" value="Genomic_DNA"/>
</dbReference>
<comment type="caution">
    <text evidence="1">The sequence shown here is derived from an EMBL/GenBank/DDBJ whole genome shotgun (WGS) entry which is preliminary data.</text>
</comment>
<protein>
    <recommendedName>
        <fullName evidence="3">SMI1/KNR4 family protein</fullName>
    </recommendedName>
</protein>
<dbReference type="RefSeq" id="WP_220783256.1">
    <property type="nucleotide sequence ID" value="NZ_BPEY01000135.1"/>
</dbReference>
<evidence type="ECO:0000313" key="2">
    <source>
        <dbReference type="Proteomes" id="UP000887104"/>
    </source>
</evidence>
<dbReference type="InterPro" id="IPR037883">
    <property type="entry name" value="Knr4/Smi1-like_sf"/>
</dbReference>
<proteinExistence type="predicted"/>
<sequence length="80" mass="8942">MNLNEDFGIRTSPCPVLLDHYSFVMIGDNSGGIAVLMNENDISVYEVDMGAMDKESMEKSADSLSQLLIEYKGKTLDYRD</sequence>
<organism evidence="1 2">
    <name type="scientific">Shewanella sairae</name>
    <dbReference type="NCBI Taxonomy" id="190310"/>
    <lineage>
        <taxon>Bacteria</taxon>
        <taxon>Pseudomonadati</taxon>
        <taxon>Pseudomonadota</taxon>
        <taxon>Gammaproteobacteria</taxon>
        <taxon>Alteromonadales</taxon>
        <taxon>Shewanellaceae</taxon>
        <taxon>Shewanella</taxon>
    </lineage>
</organism>
<reference evidence="1" key="1">
    <citation type="submission" date="2021-05" db="EMBL/GenBank/DDBJ databases">
        <title>Molecular characterization for Shewanella algae harboring chromosomal blaOXA-55-like strains isolated from clinical and environment sample.</title>
        <authorList>
            <person name="Ohama Y."/>
            <person name="Aoki K."/>
            <person name="Harada S."/>
            <person name="Moriya K."/>
            <person name="Ishii Y."/>
            <person name="Tateda K."/>
        </authorList>
    </citation>
    <scope>NUCLEOTIDE SEQUENCE</scope>
    <source>
        <strain evidence="1">JCM 11563</strain>
    </source>
</reference>
<evidence type="ECO:0000313" key="1">
    <source>
        <dbReference type="EMBL" id="GIU51863.1"/>
    </source>
</evidence>
<evidence type="ECO:0008006" key="3">
    <source>
        <dbReference type="Google" id="ProtNLM"/>
    </source>
</evidence>
<name>A0ABQ4PRA5_9GAMM</name>
<accession>A0ABQ4PRA5</accession>
<dbReference type="Proteomes" id="UP000887104">
    <property type="component" value="Unassembled WGS sequence"/>
</dbReference>
<gene>
    <name evidence="1" type="ORF">TUM4438_42950</name>
</gene>